<evidence type="ECO:0000313" key="3">
    <source>
        <dbReference type="Proteomes" id="UP001404956"/>
    </source>
</evidence>
<reference evidence="2 3" key="1">
    <citation type="submission" date="2024-02" db="EMBL/GenBank/DDBJ databases">
        <title>Deinococcus aluminii NBRC 112889.</title>
        <authorList>
            <person name="Ichikawa N."/>
            <person name="Katano-Makiyama Y."/>
            <person name="Hidaka K."/>
        </authorList>
    </citation>
    <scope>NUCLEOTIDE SEQUENCE [LARGE SCALE GENOMIC DNA]</scope>
    <source>
        <strain evidence="2 3">NBRC 112889</strain>
    </source>
</reference>
<gene>
    <name evidence="2" type="ORF">Dalu01_03028</name>
</gene>
<evidence type="ECO:0008006" key="4">
    <source>
        <dbReference type="Google" id="ProtNLM"/>
    </source>
</evidence>
<dbReference type="SUPFAM" id="SSF57783">
    <property type="entry name" value="Zinc beta-ribbon"/>
    <property type="match status" value="1"/>
</dbReference>
<evidence type="ECO:0000313" key="2">
    <source>
        <dbReference type="EMBL" id="GAA5534617.1"/>
    </source>
</evidence>
<protein>
    <recommendedName>
        <fullName evidence="4">Toprim domain-containing protein</fullName>
    </recommendedName>
</protein>
<name>A0ABP9XH06_9DEIO</name>
<feature type="region of interest" description="Disordered" evidence="1">
    <location>
        <begin position="357"/>
        <end position="378"/>
    </location>
</feature>
<organism evidence="2 3">
    <name type="scientific">Deinococcus aluminii</name>
    <dbReference type="NCBI Taxonomy" id="1656885"/>
    <lineage>
        <taxon>Bacteria</taxon>
        <taxon>Thermotogati</taxon>
        <taxon>Deinococcota</taxon>
        <taxon>Deinococci</taxon>
        <taxon>Deinococcales</taxon>
        <taxon>Deinococcaceae</taxon>
        <taxon>Deinococcus</taxon>
    </lineage>
</organism>
<dbReference type="RefSeq" id="WP_345456420.1">
    <property type="nucleotide sequence ID" value="NZ_BAABRV010000008.1"/>
</dbReference>
<proteinExistence type="predicted"/>
<evidence type="ECO:0000256" key="1">
    <source>
        <dbReference type="SAM" id="MobiDB-lite"/>
    </source>
</evidence>
<dbReference type="Gene3D" id="3.90.580.10">
    <property type="entry name" value="Zinc finger, CHC2-type domain"/>
    <property type="match status" value="1"/>
</dbReference>
<keyword evidence="3" id="KW-1185">Reference proteome</keyword>
<dbReference type="Proteomes" id="UP001404956">
    <property type="component" value="Unassembled WGS sequence"/>
</dbReference>
<accession>A0ABP9XH06</accession>
<comment type="caution">
    <text evidence="2">The sequence shown here is derived from an EMBL/GenBank/DDBJ whole genome shotgun (WGS) entry which is preliminary data.</text>
</comment>
<dbReference type="EMBL" id="BAABRV010000008">
    <property type="protein sequence ID" value="GAA5534617.1"/>
    <property type="molecule type" value="Genomic_DNA"/>
</dbReference>
<dbReference type="InterPro" id="IPR036977">
    <property type="entry name" value="DNA_primase_Znf_CHC2"/>
</dbReference>
<sequence>MKLSDLLPRVNLPDLIARECGPDAVRGLNREHGGAIRDPRPGHTERKPSFSVYLKNGVWRWKRHGGDGAGGTAYDFLLSLNYTPEQARGELARLAGISLDPWQPGGERPAYQAPDPLREARVVLERCAPLDQEELSRAHTLLAPLTRGDAAAHDLQRRGLYGWIKAGKLRGNFRTRDGCTLAHAGALGVLIPGPDNKPWGLKVRNLGTAEELEAAGLLRYVYRIAGHGAPAWCSPGYGHGDGVLIVEGELNGAAAARALQEAGLNMDVQGLAGAGGVPFLHGLPGKPVYLYADPDGPGAACLDRVSKVARAAGAREVRVLAPLPSGDFCDLAGVEGVAVLGVRLLDLLTASTIHHTISPTGEKKPSAISPPHQTPRGGVVVQSAPEELALRKYRAKLCKFGGGL</sequence>